<dbReference type="GO" id="GO:0016829">
    <property type="term" value="F:lyase activity"/>
    <property type="evidence" value="ECO:0007669"/>
    <property type="project" value="UniProtKB-KW"/>
</dbReference>
<comment type="similarity">
    <text evidence="1">Belongs to the PdxS/SNZ family.</text>
</comment>
<gene>
    <name evidence="2" type="ORF">EYG76_00130</name>
</gene>
<feature type="non-terminal residue" evidence="2">
    <location>
        <position position="1"/>
    </location>
</feature>
<comment type="caution">
    <text evidence="2">The sequence shown here is derived from an EMBL/GenBank/DDBJ whole genome shotgun (WGS) entry which is preliminary data.</text>
</comment>
<proteinExistence type="inferred from homology"/>
<dbReference type="Proteomes" id="UP000605144">
    <property type="component" value="Unassembled WGS sequence"/>
</dbReference>
<evidence type="ECO:0000313" key="2">
    <source>
        <dbReference type="EMBL" id="HIP16701.1"/>
    </source>
</evidence>
<dbReference type="PROSITE" id="PS51129">
    <property type="entry name" value="PDXS_SNZ_2"/>
    <property type="match status" value="1"/>
</dbReference>
<dbReference type="Gene3D" id="3.20.20.70">
    <property type="entry name" value="Aldolase class I"/>
    <property type="match status" value="1"/>
</dbReference>
<sequence length="53" mass="5835">SNPEERAKAIVEATHNYDKPEVISEVSKNLGEAMVGINIEDIPEKDLLAKRGD</sequence>
<dbReference type="EMBL" id="DQSV01000005">
    <property type="protein sequence ID" value="HIP16701.1"/>
    <property type="molecule type" value="Genomic_DNA"/>
</dbReference>
<dbReference type="InterPro" id="IPR013785">
    <property type="entry name" value="Aldolase_TIM"/>
</dbReference>
<organism evidence="2 3">
    <name type="scientific">Methanothermococcus okinawensis</name>
    <dbReference type="NCBI Taxonomy" id="155863"/>
    <lineage>
        <taxon>Archaea</taxon>
        <taxon>Methanobacteriati</taxon>
        <taxon>Methanobacteriota</taxon>
        <taxon>Methanomada group</taxon>
        <taxon>Methanococci</taxon>
        <taxon>Methanococcales</taxon>
        <taxon>Methanococcaceae</taxon>
        <taxon>Methanothermococcus</taxon>
    </lineage>
</organism>
<evidence type="ECO:0000256" key="1">
    <source>
        <dbReference type="PROSITE-ProRule" id="PRU00481"/>
    </source>
</evidence>
<dbReference type="GO" id="GO:0042823">
    <property type="term" value="P:pyridoxal phosphate biosynthetic process"/>
    <property type="evidence" value="ECO:0007669"/>
    <property type="project" value="InterPro"/>
</dbReference>
<name>A0A833DR05_9EURY</name>
<reference evidence="2" key="1">
    <citation type="journal article" date="2020" name="ISME J.">
        <title>Gammaproteobacteria mediating utilization of methyl-, sulfur- and petroleum organic compounds in deep ocean hydrothermal plumes.</title>
        <authorList>
            <person name="Zhou Z."/>
            <person name="Liu Y."/>
            <person name="Pan J."/>
            <person name="Cron B.R."/>
            <person name="Toner B.M."/>
            <person name="Anantharaman K."/>
            <person name="Breier J.A."/>
            <person name="Dick G.J."/>
            <person name="Li M."/>
        </authorList>
    </citation>
    <scope>NUCLEOTIDE SEQUENCE</scope>
    <source>
        <strain evidence="2">SZUA-1385</strain>
    </source>
</reference>
<evidence type="ECO:0000313" key="3">
    <source>
        <dbReference type="Proteomes" id="UP000605144"/>
    </source>
</evidence>
<accession>A0A833DR05</accession>
<keyword evidence="2" id="KW-0456">Lyase</keyword>
<dbReference type="AlphaFoldDB" id="A0A833DR05"/>
<dbReference type="InterPro" id="IPR001852">
    <property type="entry name" value="PdxS/SNZ"/>
</dbReference>
<protein>
    <submittedName>
        <fullName evidence="2">Pyridoxal 5'-phosphate synthase lyase subunit PdxS</fullName>
    </submittedName>
</protein>